<evidence type="ECO:0000313" key="1">
    <source>
        <dbReference type="EMBL" id="SBW84986.1"/>
    </source>
</evidence>
<evidence type="ECO:0000313" key="2">
    <source>
        <dbReference type="Proteomes" id="UP000245431"/>
    </source>
</evidence>
<gene>
    <name evidence="1" type="ORF">PVE_R2G0961</name>
</gene>
<dbReference type="AlphaFoldDB" id="A0A1D3K9H5"/>
<sequence length="155" mass="16412">MPLNPLVPLLRECNHALVRASATILCHQAGRSAQLARLAAHGPLRRAENVAALAQGAQGLLRVRMDGPGAELHLVGQTQALQALQAADQQQALGFRDAGLPVQHQSVIVIGLGCSGCCQDRLAPVHCENRLNATAAPLGIDGQHRTPCRSPRQRP</sequence>
<organism evidence="1 2">
    <name type="scientific">Pseudomonas veronii 1YdBTEX2</name>
    <dbReference type="NCBI Taxonomy" id="1295141"/>
    <lineage>
        <taxon>Bacteria</taxon>
        <taxon>Pseudomonadati</taxon>
        <taxon>Pseudomonadota</taxon>
        <taxon>Gammaproteobacteria</taxon>
        <taxon>Pseudomonadales</taxon>
        <taxon>Pseudomonadaceae</taxon>
        <taxon>Pseudomonas</taxon>
    </lineage>
</organism>
<dbReference type="Proteomes" id="UP000245431">
    <property type="component" value="Chromosome PVE_r2"/>
</dbReference>
<name>A0A1D3K9H5_PSEVE</name>
<dbReference type="EMBL" id="LT599584">
    <property type="protein sequence ID" value="SBW84986.1"/>
    <property type="molecule type" value="Genomic_DNA"/>
</dbReference>
<reference evidence="2" key="1">
    <citation type="submission" date="2016-07" db="EMBL/GenBank/DDBJ databases">
        <authorList>
            <person name="Florea S."/>
            <person name="Webb J.S."/>
            <person name="Jaromczyk J."/>
            <person name="Schardl C.L."/>
        </authorList>
    </citation>
    <scope>NUCLEOTIDE SEQUENCE [LARGE SCALE GENOMIC DNA]</scope>
    <source>
        <strain evidence="2">1YdBTEX2</strain>
    </source>
</reference>
<proteinExistence type="predicted"/>
<accession>A0A1D3K9H5</accession>
<protein>
    <submittedName>
        <fullName evidence="1">Uncharacterized protein</fullName>
    </submittedName>
</protein>